<evidence type="ECO:0000256" key="9">
    <source>
        <dbReference type="SAM" id="Phobius"/>
    </source>
</evidence>
<dbReference type="NCBIfam" id="TIGR00832">
    <property type="entry name" value="acr3"/>
    <property type="match status" value="1"/>
</dbReference>
<dbReference type="EMBL" id="JTJO01000048">
    <property type="protein sequence ID" value="OBW97432.1"/>
    <property type="molecule type" value="Genomic_DNA"/>
</dbReference>
<dbReference type="Pfam" id="PF01758">
    <property type="entry name" value="SBF"/>
    <property type="match status" value="1"/>
</dbReference>
<dbReference type="PIRSF" id="PIRSF005508">
    <property type="entry name" value="Acr3"/>
    <property type="match status" value="1"/>
</dbReference>
<dbReference type="RefSeq" id="WP_065232584.1">
    <property type="nucleotide sequence ID" value="NZ_JAGMUQ010000063.1"/>
</dbReference>
<dbReference type="Proteomes" id="UP000092643">
    <property type="component" value="Unassembled WGS sequence"/>
</dbReference>
<dbReference type="GO" id="GO:0015105">
    <property type="term" value="F:arsenite transmembrane transporter activity"/>
    <property type="evidence" value="ECO:0007669"/>
    <property type="project" value="TreeGrafter"/>
</dbReference>
<comment type="subcellular location">
    <subcellularLocation>
        <location evidence="1 8">Cell membrane</location>
        <topology evidence="1 8">Multi-pass membrane protein</topology>
    </subcellularLocation>
</comment>
<evidence type="ECO:0000256" key="8">
    <source>
        <dbReference type="PIRNR" id="PIRNR005508"/>
    </source>
</evidence>
<evidence type="ECO:0000256" key="3">
    <source>
        <dbReference type="ARBA" id="ARBA00022448"/>
    </source>
</evidence>
<comment type="caution">
    <text evidence="10">The sequence shown here is derived from an EMBL/GenBank/DDBJ whole genome shotgun (WGS) entry which is preliminary data.</text>
</comment>
<feature type="transmembrane region" description="Helical" evidence="9">
    <location>
        <begin position="33"/>
        <end position="54"/>
    </location>
</feature>
<keyword evidence="4 8" id="KW-1003">Cell membrane</keyword>
<dbReference type="PATRIC" id="fig|750.21.peg.581"/>
<evidence type="ECO:0000256" key="5">
    <source>
        <dbReference type="ARBA" id="ARBA00022692"/>
    </source>
</evidence>
<feature type="transmembrane region" description="Helical" evidence="9">
    <location>
        <begin position="306"/>
        <end position="328"/>
    </location>
</feature>
<proteinExistence type="inferred from homology"/>
<feature type="transmembrane region" description="Helical" evidence="9">
    <location>
        <begin position="7"/>
        <end position="27"/>
    </location>
</feature>
<feature type="transmembrane region" description="Helical" evidence="9">
    <location>
        <begin position="218"/>
        <end position="237"/>
    </location>
</feature>
<feature type="transmembrane region" description="Helical" evidence="9">
    <location>
        <begin position="277"/>
        <end position="300"/>
    </location>
</feature>
<feature type="transmembrane region" description="Helical" evidence="9">
    <location>
        <begin position="114"/>
        <end position="133"/>
    </location>
</feature>
<dbReference type="PANTHER" id="PTHR43057:SF1">
    <property type="entry name" value="ARSENICAL-RESISTANCE PROTEIN 3"/>
    <property type="match status" value="1"/>
</dbReference>
<evidence type="ECO:0000256" key="7">
    <source>
        <dbReference type="ARBA" id="ARBA00023136"/>
    </source>
</evidence>
<feature type="transmembrane region" description="Helical" evidence="9">
    <location>
        <begin position="145"/>
        <end position="167"/>
    </location>
</feature>
<evidence type="ECO:0000256" key="1">
    <source>
        <dbReference type="ARBA" id="ARBA00004651"/>
    </source>
</evidence>
<dbReference type="InterPro" id="IPR004706">
    <property type="entry name" value="Arsenical-R_Acr3"/>
</dbReference>
<keyword evidence="3 8" id="KW-0813">Transport</keyword>
<dbReference type="PANTHER" id="PTHR43057">
    <property type="entry name" value="ARSENITE EFFLUX TRANSPORTER"/>
    <property type="match status" value="1"/>
</dbReference>
<feature type="transmembrane region" description="Helical" evidence="9">
    <location>
        <begin position="75"/>
        <end position="102"/>
    </location>
</feature>
<evidence type="ECO:0000313" key="10">
    <source>
        <dbReference type="EMBL" id="OBW97432.1"/>
    </source>
</evidence>
<dbReference type="OrthoDB" id="5290400at2"/>
<gene>
    <name evidence="10" type="ORF">QV03_09705</name>
</gene>
<feature type="transmembrane region" description="Helical" evidence="9">
    <location>
        <begin position="179"/>
        <end position="197"/>
    </location>
</feature>
<dbReference type="AlphaFoldDB" id="A0A1A7P4Q9"/>
<sequence>MGLFERFLSVWVSLAIVLGVLIGMIIPEQIKNIALLEVAHINIPVAILIWLMIYPMMIQVDWDAIKDVGKKPQGLFLTLVINWLIKPFSMALIGWLFFNFVFESWVEPQAAKEYISGMILLGVAPCTAMVFVWSQLVRGNPNYTLVQVSVNDIVMIFAFVPIANFLLGINQIEIPLATLFYSTVLYIILPLVFGVLTRKALLDKQKSVSDFCLKMKPFSILSLLLTVVLLFAFQAEVILQQPFIIILIAIPLLVQTYGIFFLGYFSARILKLPKDITGPACLIGTSNFFELAVAVAISLFGLHSGAALATVVGVLVEVPVMLSLVYWLNRR</sequence>
<keyword evidence="6 8" id="KW-1133">Transmembrane helix</keyword>
<protein>
    <submittedName>
        <fullName evidence="10">Arsenic transporter</fullName>
    </submittedName>
</protein>
<dbReference type="GO" id="GO:0005886">
    <property type="term" value="C:plasma membrane"/>
    <property type="evidence" value="ECO:0007669"/>
    <property type="project" value="UniProtKB-SubCell"/>
</dbReference>
<reference evidence="10 11" key="1">
    <citation type="submission" date="2014-11" db="EMBL/GenBank/DDBJ databases">
        <title>Pan-genome of Gallibacterium spp.</title>
        <authorList>
            <person name="Kudirkiene E."/>
            <person name="Bojesen A.M."/>
        </authorList>
    </citation>
    <scope>NUCLEOTIDE SEQUENCE [LARGE SCALE GENOMIC DNA]</scope>
    <source>
        <strain evidence="10 11">F 279</strain>
    </source>
</reference>
<dbReference type="GO" id="GO:0015104">
    <property type="term" value="F:antimonite transmembrane transporter activity"/>
    <property type="evidence" value="ECO:0007669"/>
    <property type="project" value="TreeGrafter"/>
</dbReference>
<dbReference type="GO" id="GO:0015297">
    <property type="term" value="F:antiporter activity"/>
    <property type="evidence" value="ECO:0007669"/>
    <property type="project" value="UniProtKB-UniRule"/>
</dbReference>
<accession>A0A1A7P4Q9</accession>
<comment type="similarity">
    <text evidence="2 8">Belongs to the arsenical resistance-3 (ACR3) (TC 2.A.59) family.</text>
</comment>
<evidence type="ECO:0000256" key="2">
    <source>
        <dbReference type="ARBA" id="ARBA00010110"/>
    </source>
</evidence>
<name>A0A1A7P4Q9_9PAST</name>
<dbReference type="InterPro" id="IPR038770">
    <property type="entry name" value="Na+/solute_symporter_sf"/>
</dbReference>
<feature type="transmembrane region" description="Helical" evidence="9">
    <location>
        <begin position="243"/>
        <end position="265"/>
    </location>
</feature>
<keyword evidence="7 8" id="KW-0472">Membrane</keyword>
<dbReference type="Gene3D" id="1.20.1530.20">
    <property type="match status" value="1"/>
</dbReference>
<evidence type="ECO:0000256" key="4">
    <source>
        <dbReference type="ARBA" id="ARBA00022475"/>
    </source>
</evidence>
<evidence type="ECO:0000313" key="11">
    <source>
        <dbReference type="Proteomes" id="UP000092643"/>
    </source>
</evidence>
<dbReference type="InterPro" id="IPR002657">
    <property type="entry name" value="BilAc:Na_symport/Acr3"/>
</dbReference>
<keyword evidence="5 8" id="KW-0812">Transmembrane</keyword>
<organism evidence="10 11">
    <name type="scientific">Gallibacterium anatis</name>
    <dbReference type="NCBI Taxonomy" id="750"/>
    <lineage>
        <taxon>Bacteria</taxon>
        <taxon>Pseudomonadati</taxon>
        <taxon>Pseudomonadota</taxon>
        <taxon>Gammaproteobacteria</taxon>
        <taxon>Pasteurellales</taxon>
        <taxon>Pasteurellaceae</taxon>
        <taxon>Gallibacterium</taxon>
    </lineage>
</organism>
<evidence type="ECO:0000256" key="6">
    <source>
        <dbReference type="ARBA" id="ARBA00022989"/>
    </source>
</evidence>